<keyword evidence="2 5" id="KW-0547">Nucleotide-binding</keyword>
<dbReference type="AlphaFoldDB" id="R4KH91"/>
<dbReference type="GO" id="GO:1990424">
    <property type="term" value="F:protein arginine kinase activity"/>
    <property type="evidence" value="ECO:0007669"/>
    <property type="project" value="UniProtKB-EC"/>
</dbReference>
<dbReference type="GO" id="GO:0005524">
    <property type="term" value="F:ATP binding"/>
    <property type="evidence" value="ECO:0007669"/>
    <property type="project" value="UniProtKB-UniRule"/>
</dbReference>
<feature type="binding site" evidence="5 6">
    <location>
        <position position="130"/>
    </location>
    <ligand>
        <name>ATP</name>
        <dbReference type="ChEBI" id="CHEBI:30616"/>
    </ligand>
</feature>
<evidence type="ECO:0000256" key="1">
    <source>
        <dbReference type="ARBA" id="ARBA00022679"/>
    </source>
</evidence>
<protein>
    <recommendedName>
        <fullName evidence="5">Protein-arginine kinase</fullName>
        <ecNumber evidence="5">2.7.14.1</ecNumber>
    </recommendedName>
</protein>
<accession>R4KH91</accession>
<keyword evidence="5" id="KW-0021">Allosteric enzyme</keyword>
<feature type="binding site" evidence="5 6">
    <location>
        <begin position="212"/>
        <end position="217"/>
    </location>
    <ligand>
        <name>ATP</name>
        <dbReference type="ChEBI" id="CHEBI:30616"/>
    </ligand>
</feature>
<comment type="catalytic activity">
    <reaction evidence="5">
        <text>L-arginyl-[protein] + ATP = N(omega)-phospho-L-arginyl-[protein] + ADP + H(+)</text>
        <dbReference type="Rhea" id="RHEA:43384"/>
        <dbReference type="Rhea" id="RHEA-COMP:10532"/>
        <dbReference type="Rhea" id="RHEA-COMP:10533"/>
        <dbReference type="ChEBI" id="CHEBI:15378"/>
        <dbReference type="ChEBI" id="CHEBI:29965"/>
        <dbReference type="ChEBI" id="CHEBI:30616"/>
        <dbReference type="ChEBI" id="CHEBI:83226"/>
        <dbReference type="ChEBI" id="CHEBI:456216"/>
        <dbReference type="EC" id="2.7.14.1"/>
    </reaction>
</comment>
<dbReference type="GO" id="GO:0005615">
    <property type="term" value="C:extracellular space"/>
    <property type="evidence" value="ECO:0007669"/>
    <property type="project" value="TreeGrafter"/>
</dbReference>
<comment type="similarity">
    <text evidence="5 6">Belongs to the ATP:guanido phosphotransferase family.</text>
</comment>
<dbReference type="PANTHER" id="PTHR11547:SF38">
    <property type="entry name" value="ARGININE KINASE 1-RELATED"/>
    <property type="match status" value="1"/>
</dbReference>
<keyword evidence="3 5" id="KW-0418">Kinase</keyword>
<dbReference type="HAMAP" id="MF_00602">
    <property type="entry name" value="Prot_Arg_kinase"/>
    <property type="match status" value="1"/>
</dbReference>
<reference evidence="8 9" key="1">
    <citation type="submission" date="2012-01" db="EMBL/GenBank/DDBJ databases">
        <title>Complete sequence of Desulfotomaculum gibsoniae DSM 7213.</title>
        <authorList>
            <consortium name="US DOE Joint Genome Institute"/>
            <person name="Lucas S."/>
            <person name="Han J."/>
            <person name="Lapidus A."/>
            <person name="Cheng J.-F."/>
            <person name="Goodwin L."/>
            <person name="Pitluck S."/>
            <person name="Peters L."/>
            <person name="Ovchinnikova G."/>
            <person name="Teshima H."/>
            <person name="Detter J.C."/>
            <person name="Han C."/>
            <person name="Tapia R."/>
            <person name="Land M."/>
            <person name="Hauser L."/>
            <person name="Kyrpides N."/>
            <person name="Ivanova N."/>
            <person name="Pagani I."/>
            <person name="Parshina S."/>
            <person name="Plugge C."/>
            <person name="Muyzer G."/>
            <person name="Kuever J."/>
            <person name="Ivanova A."/>
            <person name="Nazina T."/>
            <person name="Klenk H.-P."/>
            <person name="Brambilla E."/>
            <person name="Spring S."/>
            <person name="Stams A.F."/>
            <person name="Woyke T."/>
        </authorList>
    </citation>
    <scope>NUCLEOTIDE SEQUENCE [LARGE SCALE GENOMIC DNA]</scope>
    <source>
        <strain evidence="8 9">DSM 7213</strain>
    </source>
</reference>
<dbReference type="HOGENOM" id="CLU_066591_1_0_9"/>
<gene>
    <name evidence="5" type="primary">mcsB</name>
    <name evidence="8" type="ORF">Desgi_0327</name>
</gene>
<evidence type="ECO:0000259" key="7">
    <source>
        <dbReference type="PROSITE" id="PS51510"/>
    </source>
</evidence>
<dbReference type="PROSITE" id="PS51510">
    <property type="entry name" value="PHOSPHAGEN_KINASE_C"/>
    <property type="match status" value="1"/>
</dbReference>
<dbReference type="KEGG" id="dgi:Desgi_0327"/>
<feature type="binding site" evidence="5 6">
    <location>
        <begin position="30"/>
        <end position="34"/>
    </location>
    <ligand>
        <name>ATP</name>
        <dbReference type="ChEBI" id="CHEBI:30616"/>
    </ligand>
</feature>
<sequence>MSTVGIKETMNSAKSGWMAGGGPEGDILISSRVRVARNLKGYAYPHLLDQEKAEQVIHAVQLALDSQAIKSRLDELETIRMSELSPVERQILVEKHLISPNLLEEYSKKAVVLQDDEVISIMINEEDHLRIQCLLPGLQLEKAWALVNQIDDGLENTLDYAFSEKFGYLTACPTNTGTGMRASVMLHLPGLVLVDQVGAVLTTVSKLGFTVRGLYGEGTEALGNLFQLSNQVTMGHSEQEIINSLNSVTGQILAQEREARKALMQQRKDQLEDKMGRSYGILKYAHMISSEEAMRRISDVRMGVDLQLIDGLTAEQLTELMVMTRPAYLAKEGNNKLDPLRRDILRAEIIRNKLNKGG</sequence>
<dbReference type="SUPFAM" id="SSF55931">
    <property type="entry name" value="Glutamine synthetase/guanido kinase"/>
    <property type="match status" value="1"/>
</dbReference>
<dbReference type="InterPro" id="IPR014746">
    <property type="entry name" value="Gln_synth/guanido_kin_cat_dom"/>
</dbReference>
<dbReference type="STRING" id="767817.Desgi_0327"/>
<evidence type="ECO:0000256" key="5">
    <source>
        <dbReference type="HAMAP-Rule" id="MF_00602"/>
    </source>
</evidence>
<keyword evidence="4 5" id="KW-0067">ATP-binding</keyword>
<name>R4KH91_9FIRM</name>
<organism evidence="8 9">
    <name type="scientific">Desulfoscipio gibsoniae DSM 7213</name>
    <dbReference type="NCBI Taxonomy" id="767817"/>
    <lineage>
        <taxon>Bacteria</taxon>
        <taxon>Bacillati</taxon>
        <taxon>Bacillota</taxon>
        <taxon>Clostridia</taxon>
        <taxon>Eubacteriales</taxon>
        <taxon>Desulfallaceae</taxon>
        <taxon>Desulfoscipio</taxon>
    </lineage>
</organism>
<dbReference type="InterPro" id="IPR023660">
    <property type="entry name" value="Arg_Kinase"/>
</dbReference>
<dbReference type="eggNOG" id="COG3869">
    <property type="taxonomic scope" value="Bacteria"/>
</dbReference>
<dbReference type="CDD" id="cd07930">
    <property type="entry name" value="bacterial_phosphagen_kinase"/>
    <property type="match status" value="1"/>
</dbReference>
<dbReference type="NCBIfam" id="NF002194">
    <property type="entry name" value="PRK01059.1-4"/>
    <property type="match status" value="1"/>
</dbReference>
<comment type="function">
    <text evidence="5">Catalyzes the specific phosphorylation of arginine residues in proteins.</text>
</comment>
<dbReference type="GO" id="GO:0004111">
    <property type="term" value="F:creatine kinase activity"/>
    <property type="evidence" value="ECO:0007669"/>
    <property type="project" value="InterPro"/>
</dbReference>
<dbReference type="InterPro" id="IPR022414">
    <property type="entry name" value="ATP-guanido_PTrfase_cat"/>
</dbReference>
<feature type="short sequence motif" description="RDXXRA motif of the pArg binding pocket involved in allosteric regulation" evidence="5">
    <location>
        <begin position="342"/>
        <end position="347"/>
    </location>
</feature>
<keyword evidence="1 5" id="KW-0808">Transferase</keyword>
<dbReference type="InterPro" id="IPR000749">
    <property type="entry name" value="ATP-guanido_PTrfase"/>
</dbReference>
<evidence type="ECO:0000256" key="3">
    <source>
        <dbReference type="ARBA" id="ARBA00022777"/>
    </source>
</evidence>
<comment type="activity regulation">
    <text evidence="5">Appears to be allosterically activated by the binding of pArg-containing polypeptides to the pArg-binding pocket localized in the C-terminal domain of McsB.</text>
</comment>
<dbReference type="EC" id="2.7.14.1" evidence="5"/>
<evidence type="ECO:0000256" key="6">
    <source>
        <dbReference type="PROSITE-ProRule" id="PRU00843"/>
    </source>
</evidence>
<evidence type="ECO:0000313" key="8">
    <source>
        <dbReference type="EMBL" id="AGK99909.1"/>
    </source>
</evidence>
<feature type="domain" description="Phosphagen kinase C-terminal" evidence="7">
    <location>
        <begin position="27"/>
        <end position="259"/>
    </location>
</feature>
<dbReference type="EMBL" id="CP003273">
    <property type="protein sequence ID" value="AGK99909.1"/>
    <property type="molecule type" value="Genomic_DNA"/>
</dbReference>
<dbReference type="Proteomes" id="UP000013520">
    <property type="component" value="Chromosome"/>
</dbReference>
<feature type="binding site" evidence="5 6">
    <location>
        <position position="96"/>
    </location>
    <ligand>
        <name>ATP</name>
        <dbReference type="ChEBI" id="CHEBI:30616"/>
    </ligand>
</feature>
<dbReference type="GO" id="GO:0046314">
    <property type="term" value="P:phosphocreatine biosynthetic process"/>
    <property type="evidence" value="ECO:0007669"/>
    <property type="project" value="InterPro"/>
</dbReference>
<dbReference type="PANTHER" id="PTHR11547">
    <property type="entry name" value="ARGININE OR CREATINE KINASE"/>
    <property type="match status" value="1"/>
</dbReference>
<dbReference type="Gene3D" id="3.30.590.10">
    <property type="entry name" value="Glutamine synthetase/guanido kinase, catalytic domain"/>
    <property type="match status" value="1"/>
</dbReference>
<feature type="binding site" evidence="5 6">
    <location>
        <begin position="181"/>
        <end position="185"/>
    </location>
    <ligand>
        <name>ATP</name>
        <dbReference type="ChEBI" id="CHEBI:30616"/>
    </ligand>
</feature>
<dbReference type="Pfam" id="PF00217">
    <property type="entry name" value="ATP-gua_Ptrans"/>
    <property type="match status" value="1"/>
</dbReference>
<evidence type="ECO:0000256" key="2">
    <source>
        <dbReference type="ARBA" id="ARBA00022741"/>
    </source>
</evidence>
<keyword evidence="9" id="KW-1185">Reference proteome</keyword>
<proteinExistence type="inferred from homology"/>
<evidence type="ECO:0000256" key="4">
    <source>
        <dbReference type="ARBA" id="ARBA00022840"/>
    </source>
</evidence>
<evidence type="ECO:0000313" key="9">
    <source>
        <dbReference type="Proteomes" id="UP000013520"/>
    </source>
</evidence>